<feature type="active site" description="Proton donor" evidence="8">
    <location>
        <position position="508"/>
    </location>
</feature>
<evidence type="ECO:0000256" key="7">
    <source>
        <dbReference type="ARBA" id="ARBA00033000"/>
    </source>
</evidence>
<dbReference type="SMART" id="SM01081">
    <property type="entry name" value="CHB_HEX"/>
    <property type="match status" value="1"/>
</dbReference>
<keyword evidence="4" id="KW-0378">Hydrolase</keyword>
<dbReference type="Gene3D" id="2.60.40.290">
    <property type="match status" value="1"/>
</dbReference>
<dbReference type="AlphaFoldDB" id="A0AAW9SE58"/>
<proteinExistence type="inferred from homology"/>
<dbReference type="InterPro" id="IPR025705">
    <property type="entry name" value="Beta_hexosaminidase_sua/sub"/>
</dbReference>
<evidence type="ECO:0000313" key="10">
    <source>
        <dbReference type="EMBL" id="MEN7551311.1"/>
    </source>
</evidence>
<protein>
    <recommendedName>
        <fullName evidence="3">beta-N-acetylhexosaminidase</fullName>
        <ecNumber evidence="3">3.2.1.52</ecNumber>
    </recommendedName>
    <alternativeName>
        <fullName evidence="6">Beta-N-acetylhexosaminidase</fullName>
    </alternativeName>
    <alternativeName>
        <fullName evidence="7">N-acetyl-beta-glucosaminidase</fullName>
    </alternativeName>
</protein>
<dbReference type="Gene3D" id="2.60.40.10">
    <property type="entry name" value="Immunoglobulins"/>
    <property type="match status" value="1"/>
</dbReference>
<keyword evidence="11" id="KW-1185">Reference proteome</keyword>
<dbReference type="InterPro" id="IPR029018">
    <property type="entry name" value="Hex-like_dom2"/>
</dbReference>
<dbReference type="InterPro" id="IPR017853">
    <property type="entry name" value="GH"/>
</dbReference>
<dbReference type="RefSeq" id="WP_346824091.1">
    <property type="nucleotide sequence ID" value="NZ_JBDKWZ010000021.1"/>
</dbReference>
<dbReference type="Gene3D" id="3.30.379.10">
    <property type="entry name" value="Chitobiase/beta-hexosaminidase domain 2-like"/>
    <property type="match status" value="1"/>
</dbReference>
<dbReference type="SUPFAM" id="SSF55545">
    <property type="entry name" value="beta-N-acetylhexosaminidase-like domain"/>
    <property type="match status" value="1"/>
</dbReference>
<evidence type="ECO:0000256" key="5">
    <source>
        <dbReference type="ARBA" id="ARBA00023295"/>
    </source>
</evidence>
<evidence type="ECO:0000256" key="6">
    <source>
        <dbReference type="ARBA" id="ARBA00030512"/>
    </source>
</evidence>
<dbReference type="SUPFAM" id="SSF49384">
    <property type="entry name" value="Carbohydrate-binding domain"/>
    <property type="match status" value="1"/>
</dbReference>
<sequence length="847" mass="96101">MFGAEDLRLHWELKTNLADGGKHEAVLSIQNNSKQTLGKDWELYWSMMPREILPESIQGPVKIEWINGDYYKMTPTEQFSLPAGEEVKISYQGRGPVIKNSDAPNGFYFVFFDENGEASQPVIVNNYDFTPFTKPEQIHRSANDQIAIPTAQLRYEENEYLSLLPQDQLQPIIPTPASFKQTGGEISLTNAFIIQHADGLASEAQLLAKELGQLVGSPIKVEQGEKPAADRITLQVKPAKNAEAYQLTVSKAQGVVINGSSATGVFYGTRSLLSLLPTDAYEKPKNELPVKEVVIHDQPAFGYRGVHLDVARNFTPKATVKKMIDAMAFYKLNKLLFHLTEDEGWRLEIEELPELTEFGSLRGHSPNDQQFLQPAYGSGPDPHAPNTVGSGYYTREDYKEILQYAQERHVEVIPEINVPGHSRAAIKSMEYRYRKLMEQGKEAEAEEYRLADPNDSSEYRSAQWFTDNIICVCKPSALKFYETVINDLVEMHEEAGVPLKMLHTGGDEVARGAWAGSPICQEFLKSHPEIDNPQNLQRYFFRQITEMVQAKGIEVGGWEEIAMNFHEDGTWTPNNEFAKANVVPYIWNSIWPFQDLSYRLANAGYPVVLCNVTNFYFDLAYDKDPEESGLYWGGMVNTRSGYEFAPYDLFKTTLMNGNGKKYNPEEDFKDMERLKPEARQNILGIQAQLWAETIKGEKMLEYYYLPKLFGLSERAWAGQAEWANIENTTERRKAVDKEWNRFANSISQKEFVRLSHMNDGYNYRIALPGAVIKDGKLHANIAYPGLEIRYTTDGSEPTATSPLYEGPIEVNKQVIKLKAFNSTGRSSRTSVLKRDDKEFEALSKMKK</sequence>
<reference evidence="10 11" key="1">
    <citation type="submission" date="2024-04" db="EMBL/GenBank/DDBJ databases">
        <title>Novel genus in family Flammeovirgaceae.</title>
        <authorList>
            <person name="Nguyen T.H."/>
            <person name="Vuong T.Q."/>
            <person name="Le H."/>
            <person name="Kim S.-G."/>
        </authorList>
    </citation>
    <scope>NUCLEOTIDE SEQUENCE [LARGE SCALE GENOMIC DNA]</scope>
    <source>
        <strain evidence="10 11">JCM 23209</strain>
    </source>
</reference>
<dbReference type="PANTHER" id="PTHR22600">
    <property type="entry name" value="BETA-HEXOSAMINIDASE"/>
    <property type="match status" value="1"/>
</dbReference>
<evidence type="ECO:0000256" key="4">
    <source>
        <dbReference type="ARBA" id="ARBA00022801"/>
    </source>
</evidence>
<dbReference type="EC" id="3.2.1.52" evidence="3"/>
<comment type="caution">
    <text evidence="10">The sequence shown here is derived from an EMBL/GenBank/DDBJ whole genome shotgun (WGS) entry which is preliminary data.</text>
</comment>
<dbReference type="InterPro" id="IPR014756">
    <property type="entry name" value="Ig_E-set"/>
</dbReference>
<comment type="similarity">
    <text evidence="2">Belongs to the glycosyl hydrolase 20 family.</text>
</comment>
<dbReference type="Pfam" id="PF03174">
    <property type="entry name" value="CHB_HEX_C"/>
    <property type="match status" value="1"/>
</dbReference>
<evidence type="ECO:0000256" key="3">
    <source>
        <dbReference type="ARBA" id="ARBA00012663"/>
    </source>
</evidence>
<dbReference type="CDD" id="cd02847">
    <property type="entry name" value="E_set_Chitobiase_C"/>
    <property type="match status" value="1"/>
</dbReference>
<dbReference type="InterPro" id="IPR004867">
    <property type="entry name" value="CHB_C_dom"/>
</dbReference>
<dbReference type="GO" id="GO:0030247">
    <property type="term" value="F:polysaccharide binding"/>
    <property type="evidence" value="ECO:0007669"/>
    <property type="project" value="InterPro"/>
</dbReference>
<comment type="catalytic activity">
    <reaction evidence="1">
        <text>Hydrolysis of terminal non-reducing N-acetyl-D-hexosamine residues in N-acetyl-beta-D-hexosaminides.</text>
        <dbReference type="EC" id="3.2.1.52"/>
    </reaction>
</comment>
<dbReference type="GO" id="GO:0004563">
    <property type="term" value="F:beta-N-acetylhexosaminidase activity"/>
    <property type="evidence" value="ECO:0007669"/>
    <property type="project" value="UniProtKB-EC"/>
</dbReference>
<organism evidence="10 11">
    <name type="scientific">Rapidithrix thailandica</name>
    <dbReference type="NCBI Taxonomy" id="413964"/>
    <lineage>
        <taxon>Bacteria</taxon>
        <taxon>Pseudomonadati</taxon>
        <taxon>Bacteroidota</taxon>
        <taxon>Cytophagia</taxon>
        <taxon>Cytophagales</taxon>
        <taxon>Flammeovirgaceae</taxon>
        <taxon>Rapidithrix</taxon>
    </lineage>
</organism>
<dbReference type="SUPFAM" id="SSF51445">
    <property type="entry name" value="(Trans)glycosidases"/>
    <property type="match status" value="1"/>
</dbReference>
<dbReference type="Pfam" id="PF00728">
    <property type="entry name" value="Glyco_hydro_20"/>
    <property type="match status" value="1"/>
</dbReference>
<dbReference type="PRINTS" id="PR00738">
    <property type="entry name" value="GLHYDRLASE20"/>
</dbReference>
<dbReference type="Proteomes" id="UP001403385">
    <property type="component" value="Unassembled WGS sequence"/>
</dbReference>
<dbReference type="InterPro" id="IPR008965">
    <property type="entry name" value="CBM2/CBM3_carb-bd_dom_sf"/>
</dbReference>
<dbReference type="InterPro" id="IPR013783">
    <property type="entry name" value="Ig-like_fold"/>
</dbReference>
<dbReference type="InterPro" id="IPR012291">
    <property type="entry name" value="CBM2_carb-bd_dom_sf"/>
</dbReference>
<dbReference type="GO" id="GO:0030203">
    <property type="term" value="P:glycosaminoglycan metabolic process"/>
    <property type="evidence" value="ECO:0007669"/>
    <property type="project" value="TreeGrafter"/>
</dbReference>
<dbReference type="InterPro" id="IPR004866">
    <property type="entry name" value="CHB/HEX_N_dom"/>
</dbReference>
<dbReference type="Gene3D" id="3.20.20.80">
    <property type="entry name" value="Glycosidases"/>
    <property type="match status" value="1"/>
</dbReference>
<gene>
    <name evidence="10" type="ORF">AAG747_25560</name>
</gene>
<dbReference type="InterPro" id="IPR015883">
    <property type="entry name" value="Glyco_hydro_20_cat"/>
</dbReference>
<dbReference type="EMBL" id="JBDKWZ010000021">
    <property type="protein sequence ID" value="MEN7551311.1"/>
    <property type="molecule type" value="Genomic_DNA"/>
</dbReference>
<dbReference type="Pfam" id="PF03173">
    <property type="entry name" value="CHB_HEX"/>
    <property type="match status" value="1"/>
</dbReference>
<dbReference type="SUPFAM" id="SSF81296">
    <property type="entry name" value="E set domains"/>
    <property type="match status" value="1"/>
</dbReference>
<evidence type="ECO:0000256" key="8">
    <source>
        <dbReference type="PIRSR" id="PIRSR625705-1"/>
    </source>
</evidence>
<evidence type="ECO:0000256" key="1">
    <source>
        <dbReference type="ARBA" id="ARBA00001231"/>
    </source>
</evidence>
<dbReference type="PANTHER" id="PTHR22600:SF57">
    <property type="entry name" value="BETA-N-ACETYLHEXOSAMINIDASE"/>
    <property type="match status" value="1"/>
</dbReference>
<evidence type="ECO:0000313" key="11">
    <source>
        <dbReference type="Proteomes" id="UP001403385"/>
    </source>
</evidence>
<accession>A0AAW9SE58</accession>
<evidence type="ECO:0000259" key="9">
    <source>
        <dbReference type="SMART" id="SM01081"/>
    </source>
</evidence>
<name>A0AAW9SE58_9BACT</name>
<dbReference type="InterPro" id="IPR015882">
    <property type="entry name" value="HEX_bac_N"/>
</dbReference>
<feature type="domain" description="Chitobiase/beta-hexosaminidases N-terminal" evidence="9">
    <location>
        <begin position="5"/>
        <end position="153"/>
    </location>
</feature>
<dbReference type="Pfam" id="PF02838">
    <property type="entry name" value="Glyco_hydro_20b"/>
    <property type="match status" value="1"/>
</dbReference>
<dbReference type="GO" id="GO:0005975">
    <property type="term" value="P:carbohydrate metabolic process"/>
    <property type="evidence" value="ECO:0007669"/>
    <property type="project" value="InterPro"/>
</dbReference>
<evidence type="ECO:0000256" key="2">
    <source>
        <dbReference type="ARBA" id="ARBA00006285"/>
    </source>
</evidence>
<keyword evidence="5" id="KW-0326">Glycosidase</keyword>
<dbReference type="GO" id="GO:0016020">
    <property type="term" value="C:membrane"/>
    <property type="evidence" value="ECO:0007669"/>
    <property type="project" value="TreeGrafter"/>
</dbReference>